<keyword evidence="2" id="KW-1185">Reference proteome</keyword>
<reference evidence="2" key="1">
    <citation type="submission" date="2016-04" db="EMBL/GenBank/DDBJ databases">
        <authorList>
            <person name="Strepis N."/>
        </authorList>
    </citation>
    <scope>NUCLEOTIDE SEQUENCE [LARGE SCALE GENOMIC DNA]</scope>
</reference>
<gene>
    <name evidence="1" type="ORF">TPAS_689</name>
</gene>
<dbReference type="AlphaFoldDB" id="A0A1W1IDA7"/>
<accession>A0A1W1IDA7</accession>
<dbReference type="RefSeq" id="WP_086941900.1">
    <property type="nucleotide sequence ID" value="NZ_FONM01000028.1"/>
</dbReference>
<sequence>MKYEINEIELQILLEAMKLVNLEKQVLLKDDEIDIPEKVVSKIVRSVEERILYLLRSDSSANAKSLFENYIQGRLESERFLKIAQSILDRCRFIEVEKGVAEKIRISEETPEPILHIMQNLAAYGNGLNDLVGSNFYNQYFLSQFLIYRTNEDRFKLDSKKINKTELYKLVYDNPDSKLEILNNMTDIQNAHKSLLKESSSDVNFKTAIKRMNQVIPSKHKEGTMNQSEELNIFQQQAVLICFLIYKSSYQRFLSNPSTQRVPDPRIFEEIKAAIEEFYQKRPISGVDDALFLKTLSEDTYHFALFNAITRLTTVVLSEMNEIVVASRKYDSLSMLFIIDQMIESVPAYTSEWLSKYQEMAAEIDKFSKFPEIQQVVREAAEDEEALNYAKQTMLNMFSKFDSLQQDSENYEFVEETFKKIVKDYYNDDEEKSAYTK</sequence>
<name>A0A1W1IDA7_9LACT</name>
<evidence type="ECO:0000313" key="2">
    <source>
        <dbReference type="Proteomes" id="UP000195985"/>
    </source>
</evidence>
<evidence type="ECO:0000313" key="1">
    <source>
        <dbReference type="EMBL" id="SLM51014.1"/>
    </source>
</evidence>
<protein>
    <submittedName>
        <fullName evidence="1">Uncharacterized protein</fullName>
    </submittedName>
</protein>
<proteinExistence type="predicted"/>
<dbReference type="Proteomes" id="UP000195985">
    <property type="component" value="Unassembled WGS sequence"/>
</dbReference>
<organism evidence="1 2">
    <name type="scientific">Trichococcus pasteurii</name>
    <dbReference type="NCBI Taxonomy" id="43064"/>
    <lineage>
        <taxon>Bacteria</taxon>
        <taxon>Bacillati</taxon>
        <taxon>Bacillota</taxon>
        <taxon>Bacilli</taxon>
        <taxon>Lactobacillales</taxon>
        <taxon>Carnobacteriaceae</taxon>
        <taxon>Trichococcus</taxon>
    </lineage>
</organism>
<dbReference type="EMBL" id="FWEY01000002">
    <property type="protein sequence ID" value="SLM51014.1"/>
    <property type="molecule type" value="Genomic_DNA"/>
</dbReference>